<feature type="compositionally biased region" description="Basic residues" evidence="2">
    <location>
        <begin position="285"/>
        <end position="295"/>
    </location>
</feature>
<dbReference type="GO" id="GO:0016020">
    <property type="term" value="C:membrane"/>
    <property type="evidence" value="ECO:0007669"/>
    <property type="project" value="TreeGrafter"/>
</dbReference>
<evidence type="ECO:0000313" key="5">
    <source>
        <dbReference type="Proteomes" id="UP000187013"/>
    </source>
</evidence>
<dbReference type="FunFam" id="3.40.50.360:FF:000001">
    <property type="entry name" value="NAD(P)H dehydrogenase (Quinone) FQR1-like"/>
    <property type="match status" value="1"/>
</dbReference>
<dbReference type="PANTHER" id="PTHR30546:SF23">
    <property type="entry name" value="FLAVOPROTEIN-LIKE PROTEIN YCP4-RELATED"/>
    <property type="match status" value="1"/>
</dbReference>
<dbReference type="NCBIfam" id="TIGR01755">
    <property type="entry name" value="flav_wrbA"/>
    <property type="match status" value="1"/>
</dbReference>
<evidence type="ECO:0000256" key="2">
    <source>
        <dbReference type="SAM" id="MobiDB-lite"/>
    </source>
</evidence>
<dbReference type="Proteomes" id="UP000187013">
    <property type="component" value="Unassembled WGS sequence"/>
</dbReference>
<dbReference type="AlphaFoldDB" id="A0A1Q3AFD8"/>
<dbReference type="NCBIfam" id="NF002999">
    <property type="entry name" value="PRK03767.1"/>
    <property type="match status" value="1"/>
</dbReference>
<feature type="compositionally biased region" description="Low complexity" evidence="2">
    <location>
        <begin position="240"/>
        <end position="257"/>
    </location>
</feature>
<reference evidence="4 5" key="1">
    <citation type="submission" date="2016-08" db="EMBL/GenBank/DDBJ databases">
        <title>Draft genome sequence of allopolyploid Zygosaccharomyces rouxii.</title>
        <authorList>
            <person name="Watanabe J."/>
            <person name="Uehara K."/>
            <person name="Mogi Y."/>
            <person name="Tsukioka Y."/>
        </authorList>
    </citation>
    <scope>NUCLEOTIDE SEQUENCE [LARGE SCALE GENOMIC DNA]</scope>
    <source>
        <strain evidence="4 5">NBRC 110957</strain>
    </source>
</reference>
<proteinExistence type="inferred from homology"/>
<evidence type="ECO:0000313" key="4">
    <source>
        <dbReference type="EMBL" id="GAV54437.1"/>
    </source>
</evidence>
<organism evidence="4 5">
    <name type="scientific">Zygosaccharomyces rouxii</name>
    <dbReference type="NCBI Taxonomy" id="4956"/>
    <lineage>
        <taxon>Eukaryota</taxon>
        <taxon>Fungi</taxon>
        <taxon>Dikarya</taxon>
        <taxon>Ascomycota</taxon>
        <taxon>Saccharomycotina</taxon>
        <taxon>Saccharomycetes</taxon>
        <taxon>Saccharomycetales</taxon>
        <taxon>Saccharomycetaceae</taxon>
        <taxon>Zygosaccharomyces</taxon>
    </lineage>
</organism>
<dbReference type="SUPFAM" id="SSF52218">
    <property type="entry name" value="Flavoproteins"/>
    <property type="match status" value="1"/>
</dbReference>
<dbReference type="Pfam" id="PF00258">
    <property type="entry name" value="Flavodoxin_1"/>
    <property type="match status" value="1"/>
</dbReference>
<comment type="caution">
    <text evidence="4">The sequence shown here is derived from an EMBL/GenBank/DDBJ whole genome shotgun (WGS) entry which is preliminary data.</text>
</comment>
<dbReference type="GO" id="GO:0003955">
    <property type="term" value="F:NAD(P)H dehydrogenase (quinone) activity"/>
    <property type="evidence" value="ECO:0007669"/>
    <property type="project" value="InterPro"/>
</dbReference>
<dbReference type="GO" id="GO:0010181">
    <property type="term" value="F:FMN binding"/>
    <property type="evidence" value="ECO:0007669"/>
    <property type="project" value="InterPro"/>
</dbReference>
<sequence>MGKVAIITYSMYGHIDTLAQAVKKGVESAGGQADVYRVEETLPEEALQAMNAPEKNQDIPVATPETLLEYDAFLFGIPTRFGALPAQWSAFWDHTGGLWVNGALAGKIAGVFVSTASPGGGQETTLRSALSYLTHHGIVYVPLGYKDVFAELGNVEEIHGGSPWGAGTLAGADGSRTPSTLELRVGEIQGKSFYKTSLRFKTASSSSSSSGAAAGGAAGSSKKKTSPSSKAKGTSGGEGAATKGANSGSTAAGGTAKPTHKSSTSGAGNGAQGNADRPIPVQKDGKKKKKKCIIM</sequence>
<feature type="compositionally biased region" description="Low complexity" evidence="2">
    <location>
        <begin position="203"/>
        <end position="212"/>
    </location>
</feature>
<accession>A0A1Q3AFD8</accession>
<dbReference type="PROSITE" id="PS50902">
    <property type="entry name" value="FLAVODOXIN_LIKE"/>
    <property type="match status" value="1"/>
</dbReference>
<dbReference type="InterPro" id="IPR029039">
    <property type="entry name" value="Flavoprotein-like_sf"/>
</dbReference>
<name>A0A1Q3AFD8_ZYGRO</name>
<dbReference type="PANTHER" id="PTHR30546">
    <property type="entry name" value="FLAVODOXIN-RELATED PROTEIN WRBA-RELATED"/>
    <property type="match status" value="1"/>
</dbReference>
<feature type="region of interest" description="Disordered" evidence="2">
    <location>
        <begin position="203"/>
        <end position="295"/>
    </location>
</feature>
<dbReference type="OrthoDB" id="504689at2759"/>
<gene>
    <name evidence="4" type="ORF">ZYGR_0AL01690</name>
</gene>
<dbReference type="GO" id="GO:0160020">
    <property type="term" value="P:positive regulation of ferroptosis"/>
    <property type="evidence" value="ECO:0007669"/>
    <property type="project" value="UniProtKB-ARBA"/>
</dbReference>
<dbReference type="InterPro" id="IPR010089">
    <property type="entry name" value="Flavoprotein_WrbA-like"/>
</dbReference>
<dbReference type="GO" id="GO:0032126">
    <property type="term" value="C:eisosome"/>
    <property type="evidence" value="ECO:0007669"/>
    <property type="project" value="UniProtKB-ARBA"/>
</dbReference>
<feature type="domain" description="Flavodoxin-like" evidence="3">
    <location>
        <begin position="4"/>
        <end position="193"/>
    </location>
</feature>
<protein>
    <recommendedName>
        <fullName evidence="3">Flavodoxin-like domain-containing protein</fullName>
    </recommendedName>
</protein>
<evidence type="ECO:0000259" key="3">
    <source>
        <dbReference type="PROSITE" id="PS50902"/>
    </source>
</evidence>
<dbReference type="Gene3D" id="3.40.50.360">
    <property type="match status" value="1"/>
</dbReference>
<evidence type="ECO:0000256" key="1">
    <source>
        <dbReference type="ARBA" id="ARBA00006961"/>
    </source>
</evidence>
<comment type="similarity">
    <text evidence="1">Belongs to the WrbA family.</text>
</comment>
<dbReference type="EMBL" id="BDGX01000038">
    <property type="protein sequence ID" value="GAV54437.1"/>
    <property type="molecule type" value="Genomic_DNA"/>
</dbReference>
<dbReference type="InterPro" id="IPR008254">
    <property type="entry name" value="Flavodoxin/NO_synth"/>
</dbReference>